<dbReference type="RefSeq" id="WP_110461246.1">
    <property type="nucleotide sequence ID" value="NZ_QKMR01000005.1"/>
</dbReference>
<reference evidence="10 11" key="1">
    <citation type="submission" date="2018-06" db="EMBL/GenBank/DDBJ databases">
        <title>Genomic Encyclopedia of Type Strains, Phase I: the one thousand microbial genomes (KMG-I) project.</title>
        <authorList>
            <person name="Kyrpides N."/>
        </authorList>
    </citation>
    <scope>NUCLEOTIDE SEQUENCE [LARGE SCALE GENOMIC DNA]</scope>
    <source>
        <strain evidence="10 11">DSM 19573</strain>
    </source>
</reference>
<organism evidence="10 11">
    <name type="scientific">Ruminiclostridium sufflavum DSM 19573</name>
    <dbReference type="NCBI Taxonomy" id="1121337"/>
    <lineage>
        <taxon>Bacteria</taxon>
        <taxon>Bacillati</taxon>
        <taxon>Bacillota</taxon>
        <taxon>Clostridia</taxon>
        <taxon>Eubacteriales</taxon>
        <taxon>Oscillospiraceae</taxon>
        <taxon>Ruminiclostridium</taxon>
    </lineage>
</organism>
<feature type="transmembrane region" description="Helical" evidence="7">
    <location>
        <begin position="698"/>
        <end position="716"/>
    </location>
</feature>
<evidence type="ECO:0000256" key="7">
    <source>
        <dbReference type="SAM" id="Phobius"/>
    </source>
</evidence>
<keyword evidence="11" id="KW-1185">Reference proteome</keyword>
<sequence>MKSYQALAWKELLAQKMTSVLILIAIVLSTMMTTIIGQSIGILNDMRVRQAACLNGNRYATLHQLSKEQAAAISDDSRLSYSGTTISIGTANIQDSSLSIQLREYGDAALSAYKSSLQLESGKLPDNTGEIALPRDVLSMLNFSGSLGDTISLDINISRLHDTETGYAYSQSFTLTGILKANYIGYVNGITTGIVGKGTAQKVLPEKYQLYSEDIRVADKKNFQNTIDDLAEIYSIPDYCIQYNDTLLSALRINYREKASGDDSSGFSFMTLAGIVVGVLVLMAAGLVIYNILKIAVTKKSKEYGTLRAIGANRGMLNTIVVLQLILLCSIGIPAGILLGLLSSKGVTSAAVSLFSPEIFMASSYNELSEMIAQSSGGKILPLVISGAITLVFAFIASLPAAHYAAKVPPTTAMSGRISLIKRRNRKIKHILSFESFYARMNMKRNRGRTAITILSLIMSITVFIALQSFSGLLDTSAAVRKMHLGDFSVTNQTAGFSPEAVNNLASVSGISSISTLKYKLYMPDESGNIPDIKLSVQLQPGETLHIAGIDEQRMRSLLPLLSQQEIQSVKDGKSCLIKNPVAIVYGDTAISSTKIETGETISLNGKPLKVSGIIDSPVTPDNAGFTNGVQIIVYDTVYDSLTGQRNYTELYPSLSNDADYKAVENAITSMCEKSGGTWLSYQETDRQLLESYEQIRLLAWGLILLIGLIGILNIINTVYTNIHTRIAEIGIQRAVGMSIGSLYKTFLWEGAYYGIIAAAAGTITGYICTILANAADSDKLQLVPLPVLPMAEAAIVSIAACLIASCIPLRKIERMNIVNLIESV</sequence>
<keyword evidence="3 7" id="KW-0812">Transmembrane</keyword>
<dbReference type="InterPro" id="IPR025857">
    <property type="entry name" value="MacB_PCD"/>
</dbReference>
<dbReference type="Proteomes" id="UP000248132">
    <property type="component" value="Unassembled WGS sequence"/>
</dbReference>
<dbReference type="InterPro" id="IPR003838">
    <property type="entry name" value="ABC3_permease_C"/>
</dbReference>
<evidence type="ECO:0000256" key="6">
    <source>
        <dbReference type="ARBA" id="ARBA00038076"/>
    </source>
</evidence>
<comment type="caution">
    <text evidence="10">The sequence shown here is derived from an EMBL/GenBank/DDBJ whole genome shotgun (WGS) entry which is preliminary data.</text>
</comment>
<evidence type="ECO:0000256" key="5">
    <source>
        <dbReference type="ARBA" id="ARBA00023136"/>
    </source>
</evidence>
<evidence type="ECO:0000313" key="10">
    <source>
        <dbReference type="EMBL" id="PYG88825.1"/>
    </source>
</evidence>
<name>A0A318XP54_9FIRM</name>
<evidence type="ECO:0000256" key="3">
    <source>
        <dbReference type="ARBA" id="ARBA00022692"/>
    </source>
</evidence>
<dbReference type="Pfam" id="PF12704">
    <property type="entry name" value="MacB_PCD"/>
    <property type="match status" value="1"/>
</dbReference>
<dbReference type="OrthoDB" id="9793166at2"/>
<evidence type="ECO:0000313" key="11">
    <source>
        <dbReference type="Proteomes" id="UP000248132"/>
    </source>
</evidence>
<feature type="transmembrane region" description="Helical" evidence="7">
    <location>
        <begin position="267"/>
        <end position="293"/>
    </location>
</feature>
<dbReference type="GO" id="GO:0005886">
    <property type="term" value="C:plasma membrane"/>
    <property type="evidence" value="ECO:0007669"/>
    <property type="project" value="UniProtKB-SubCell"/>
</dbReference>
<keyword evidence="2" id="KW-1003">Cell membrane</keyword>
<feature type="domain" description="ABC3 transporter permease C-terminal" evidence="8">
    <location>
        <begin position="703"/>
        <end position="818"/>
    </location>
</feature>
<evidence type="ECO:0000259" key="8">
    <source>
        <dbReference type="Pfam" id="PF02687"/>
    </source>
</evidence>
<protein>
    <submittedName>
        <fullName evidence="10">MacB-like protein</fullName>
    </submittedName>
</protein>
<comment type="subcellular location">
    <subcellularLocation>
        <location evidence="1">Cell membrane</location>
        <topology evidence="1">Multi-pass membrane protein</topology>
    </subcellularLocation>
</comment>
<feature type="transmembrane region" description="Helical" evidence="7">
    <location>
        <begin position="788"/>
        <end position="808"/>
    </location>
</feature>
<dbReference type="PANTHER" id="PTHR30572">
    <property type="entry name" value="MEMBRANE COMPONENT OF TRANSPORTER-RELATED"/>
    <property type="match status" value="1"/>
</dbReference>
<feature type="transmembrane region" description="Helical" evidence="7">
    <location>
        <begin position="317"/>
        <end position="342"/>
    </location>
</feature>
<dbReference type="EMBL" id="QKMR01000005">
    <property type="protein sequence ID" value="PYG88825.1"/>
    <property type="molecule type" value="Genomic_DNA"/>
</dbReference>
<dbReference type="PANTHER" id="PTHR30572:SF4">
    <property type="entry name" value="ABC TRANSPORTER PERMEASE YTRF"/>
    <property type="match status" value="1"/>
</dbReference>
<feature type="transmembrane region" description="Helical" evidence="7">
    <location>
        <begin position="450"/>
        <end position="474"/>
    </location>
</feature>
<feature type="transmembrane region" description="Helical" evidence="7">
    <location>
        <begin position="752"/>
        <end position="776"/>
    </location>
</feature>
<dbReference type="InterPro" id="IPR050250">
    <property type="entry name" value="Macrolide_Exporter_MacB"/>
</dbReference>
<feature type="transmembrane region" description="Helical" evidence="7">
    <location>
        <begin position="20"/>
        <end position="43"/>
    </location>
</feature>
<dbReference type="AlphaFoldDB" id="A0A318XP54"/>
<accession>A0A318XP54</accession>
<evidence type="ECO:0000256" key="1">
    <source>
        <dbReference type="ARBA" id="ARBA00004651"/>
    </source>
</evidence>
<proteinExistence type="inferred from homology"/>
<feature type="domain" description="MacB-like periplasmic core" evidence="9">
    <location>
        <begin position="450"/>
        <end position="670"/>
    </location>
</feature>
<comment type="similarity">
    <text evidence="6">Belongs to the ABC-4 integral membrane protein family.</text>
</comment>
<dbReference type="GO" id="GO:0022857">
    <property type="term" value="F:transmembrane transporter activity"/>
    <property type="evidence" value="ECO:0007669"/>
    <property type="project" value="TreeGrafter"/>
</dbReference>
<keyword evidence="5 7" id="KW-0472">Membrane</keyword>
<dbReference type="Pfam" id="PF02687">
    <property type="entry name" value="FtsX"/>
    <property type="match status" value="2"/>
</dbReference>
<evidence type="ECO:0000259" key="9">
    <source>
        <dbReference type="Pfam" id="PF12704"/>
    </source>
</evidence>
<evidence type="ECO:0000256" key="4">
    <source>
        <dbReference type="ARBA" id="ARBA00022989"/>
    </source>
</evidence>
<evidence type="ECO:0000256" key="2">
    <source>
        <dbReference type="ARBA" id="ARBA00022475"/>
    </source>
</evidence>
<keyword evidence="4 7" id="KW-1133">Transmembrane helix</keyword>
<gene>
    <name evidence="10" type="ORF">LY28_01186</name>
</gene>
<feature type="domain" description="ABC3 transporter permease C-terminal" evidence="8">
    <location>
        <begin position="275"/>
        <end position="410"/>
    </location>
</feature>
<feature type="transmembrane region" description="Helical" evidence="7">
    <location>
        <begin position="380"/>
        <end position="399"/>
    </location>
</feature>